<accession>A0AAD5JA70</accession>
<evidence type="ECO:0000256" key="1">
    <source>
        <dbReference type="SAM" id="MobiDB-lite"/>
    </source>
</evidence>
<feature type="compositionally biased region" description="Pro residues" evidence="1">
    <location>
        <begin position="1"/>
        <end position="15"/>
    </location>
</feature>
<comment type="caution">
    <text evidence="2">The sequence shown here is derived from an EMBL/GenBank/DDBJ whole genome shotgun (WGS) entry which is preliminary data.</text>
</comment>
<proteinExistence type="predicted"/>
<sequence>MHNIPPNPTPPPPSSRPLSNPTSQHPNIEVSSNNTRTLPQHEQTISKSTPSWIKAPSEPPLEDRIAPDLPMEDLRNDNPYYIPPVLTVPSLVDEDEHESQSSKKRRIIKTRSTSIQKPSRFQILPYIAVPVNESTNYRYGRFRIGILLNTFDEQLIIYIFSKDLPSL</sequence>
<feature type="region of interest" description="Disordered" evidence="1">
    <location>
        <begin position="1"/>
        <end position="76"/>
    </location>
</feature>
<dbReference type="Proteomes" id="UP001064489">
    <property type="component" value="Chromosome 3"/>
</dbReference>
<evidence type="ECO:0000313" key="3">
    <source>
        <dbReference type="Proteomes" id="UP001064489"/>
    </source>
</evidence>
<organism evidence="2 3">
    <name type="scientific">Acer negundo</name>
    <name type="common">Box elder</name>
    <dbReference type="NCBI Taxonomy" id="4023"/>
    <lineage>
        <taxon>Eukaryota</taxon>
        <taxon>Viridiplantae</taxon>
        <taxon>Streptophyta</taxon>
        <taxon>Embryophyta</taxon>
        <taxon>Tracheophyta</taxon>
        <taxon>Spermatophyta</taxon>
        <taxon>Magnoliopsida</taxon>
        <taxon>eudicotyledons</taxon>
        <taxon>Gunneridae</taxon>
        <taxon>Pentapetalae</taxon>
        <taxon>rosids</taxon>
        <taxon>malvids</taxon>
        <taxon>Sapindales</taxon>
        <taxon>Sapindaceae</taxon>
        <taxon>Hippocastanoideae</taxon>
        <taxon>Acereae</taxon>
        <taxon>Acer</taxon>
    </lineage>
</organism>
<reference evidence="2" key="2">
    <citation type="submission" date="2023-02" db="EMBL/GenBank/DDBJ databases">
        <authorList>
            <person name="Swenson N.G."/>
            <person name="Wegrzyn J.L."/>
            <person name="Mcevoy S.L."/>
        </authorList>
    </citation>
    <scope>NUCLEOTIDE SEQUENCE</scope>
    <source>
        <strain evidence="2">91603</strain>
        <tissue evidence="2">Leaf</tissue>
    </source>
</reference>
<feature type="compositionally biased region" description="Polar residues" evidence="1">
    <location>
        <begin position="24"/>
        <end position="51"/>
    </location>
</feature>
<evidence type="ECO:0000313" key="2">
    <source>
        <dbReference type="EMBL" id="KAI9186560.1"/>
    </source>
</evidence>
<keyword evidence="3" id="KW-1185">Reference proteome</keyword>
<reference evidence="2" key="1">
    <citation type="journal article" date="2022" name="Plant J.">
        <title>Strategies of tolerance reflected in two North American maple genomes.</title>
        <authorList>
            <person name="McEvoy S.L."/>
            <person name="Sezen U.U."/>
            <person name="Trouern-Trend A."/>
            <person name="McMahon S.M."/>
            <person name="Schaberg P.G."/>
            <person name="Yang J."/>
            <person name="Wegrzyn J.L."/>
            <person name="Swenson N.G."/>
        </authorList>
    </citation>
    <scope>NUCLEOTIDE SEQUENCE</scope>
    <source>
        <strain evidence="2">91603</strain>
    </source>
</reference>
<feature type="compositionally biased region" description="Basic and acidic residues" evidence="1">
    <location>
        <begin position="61"/>
        <end position="76"/>
    </location>
</feature>
<dbReference type="EMBL" id="JAJSOW010000100">
    <property type="protein sequence ID" value="KAI9186560.1"/>
    <property type="molecule type" value="Genomic_DNA"/>
</dbReference>
<dbReference type="AlphaFoldDB" id="A0AAD5JA70"/>
<feature type="region of interest" description="Disordered" evidence="1">
    <location>
        <begin position="92"/>
        <end position="111"/>
    </location>
</feature>
<gene>
    <name evidence="2" type="ORF">LWI28_018546</name>
</gene>
<name>A0AAD5JA70_ACENE</name>
<protein>
    <submittedName>
        <fullName evidence="2">Uncharacterized protein</fullName>
    </submittedName>
</protein>